<feature type="signal peptide" evidence="1">
    <location>
        <begin position="1"/>
        <end position="18"/>
    </location>
</feature>
<reference evidence="2" key="1">
    <citation type="submission" date="2022-03" db="EMBL/GenBank/DDBJ databases">
        <authorList>
            <person name="Martin H S."/>
        </authorList>
    </citation>
    <scope>NUCLEOTIDE SEQUENCE</scope>
</reference>
<protein>
    <submittedName>
        <fullName evidence="2">Uncharacterized protein</fullName>
    </submittedName>
</protein>
<evidence type="ECO:0000256" key="1">
    <source>
        <dbReference type="SAM" id="SignalP"/>
    </source>
</evidence>
<proteinExistence type="predicted"/>
<dbReference type="Proteomes" id="UP000837857">
    <property type="component" value="Chromosome 21"/>
</dbReference>
<keyword evidence="1" id="KW-0732">Signal</keyword>
<keyword evidence="3" id="KW-1185">Reference proteome</keyword>
<accession>A0ABN8ICV3</accession>
<sequence length="93" mass="10939">MSLYILFILAMSIHHSWELTLKIEGGLEMGDQIKSLLEKLSSLFDKIINQNQTIIKIEDELPSEKQILWQKKLAQIHENQHRIKNEMQNNINV</sequence>
<evidence type="ECO:0000313" key="3">
    <source>
        <dbReference type="Proteomes" id="UP000837857"/>
    </source>
</evidence>
<name>A0ABN8ICV3_9NEOP</name>
<dbReference type="EMBL" id="OW152833">
    <property type="protein sequence ID" value="CAH2054904.1"/>
    <property type="molecule type" value="Genomic_DNA"/>
</dbReference>
<evidence type="ECO:0000313" key="2">
    <source>
        <dbReference type="EMBL" id="CAH2054904.1"/>
    </source>
</evidence>
<feature type="chain" id="PRO_5045633649" evidence="1">
    <location>
        <begin position="19"/>
        <end position="93"/>
    </location>
</feature>
<feature type="non-terminal residue" evidence="2">
    <location>
        <position position="93"/>
    </location>
</feature>
<gene>
    <name evidence="2" type="ORF">IPOD504_LOCUS8840</name>
</gene>
<organism evidence="2 3">
    <name type="scientific">Iphiclides podalirius</name>
    <name type="common">scarce swallowtail</name>
    <dbReference type="NCBI Taxonomy" id="110791"/>
    <lineage>
        <taxon>Eukaryota</taxon>
        <taxon>Metazoa</taxon>
        <taxon>Ecdysozoa</taxon>
        <taxon>Arthropoda</taxon>
        <taxon>Hexapoda</taxon>
        <taxon>Insecta</taxon>
        <taxon>Pterygota</taxon>
        <taxon>Neoptera</taxon>
        <taxon>Endopterygota</taxon>
        <taxon>Lepidoptera</taxon>
        <taxon>Glossata</taxon>
        <taxon>Ditrysia</taxon>
        <taxon>Papilionoidea</taxon>
        <taxon>Papilionidae</taxon>
        <taxon>Papilioninae</taxon>
        <taxon>Iphiclides</taxon>
    </lineage>
</organism>